<sequence>MRLPVQLISQTQIQFHGRLALTILTVILGLWAQCLRADPAFWKHEFPQTDFTRTSVENWTEILSGGPGRDGIPALFDPRFLSVQDETRLGAREPVIAVELDGAPARAYPLRYLTWHEIVNDEVAGRPIAVTFCPLCNSAIVFDRRVKGQVLNFGVTGKLRNSDMVMYDRETESWWQQALGTGIVGVHTDTQLEQLPSWMESWAEFAGRNPDGEVMDQPQARRAYGRNPYVGYDSRTRPYPFFTGELPPNNVPALARVVRVGDRAWPVSRLAKSGEIKEAGITISWVGGQASALDDGRIANGRDVGTIRVRDAQGRDLPHDVLFAFAFHAFWPDGTWMLGF</sequence>
<evidence type="ECO:0000313" key="2">
    <source>
        <dbReference type="Proteomes" id="UP001057991"/>
    </source>
</evidence>
<dbReference type="InterPro" id="IPR021516">
    <property type="entry name" value="DUF3179"/>
</dbReference>
<name>A0A9Q9HEI8_9RHOB</name>
<dbReference type="EMBL" id="CP080776">
    <property type="protein sequence ID" value="UWP96386.1"/>
    <property type="molecule type" value="Genomic_DNA"/>
</dbReference>
<dbReference type="Proteomes" id="UP001057991">
    <property type="component" value="Chromosome"/>
</dbReference>
<protein>
    <submittedName>
        <fullName evidence="1">DUF3179 domain-containing protein</fullName>
    </submittedName>
</protein>
<accession>A0A9Q9HEI8</accession>
<dbReference type="Pfam" id="PF11376">
    <property type="entry name" value="DUF3179"/>
    <property type="match status" value="1"/>
</dbReference>
<evidence type="ECO:0000313" key="1">
    <source>
        <dbReference type="EMBL" id="UWP96386.1"/>
    </source>
</evidence>
<reference evidence="1" key="1">
    <citation type="submission" date="2021-08" db="EMBL/GenBank/DDBJ databases">
        <authorList>
            <person name="Nwanade C."/>
            <person name="Wang M."/>
            <person name="Masoudi A."/>
            <person name="Yu Z."/>
            <person name="Liu J."/>
        </authorList>
    </citation>
    <scope>NUCLEOTIDE SEQUENCE</scope>
    <source>
        <strain evidence="1">S056</strain>
    </source>
</reference>
<gene>
    <name evidence="1" type="ORF">K3X48_05240</name>
</gene>
<proteinExistence type="predicted"/>
<dbReference type="AlphaFoldDB" id="A0A9Q9HEI8"/>
<dbReference type="RefSeq" id="WP_259806538.1">
    <property type="nucleotide sequence ID" value="NZ_CP080776.1"/>
</dbReference>
<organism evidence="1 2">
    <name type="scientific">Aliiroseovarius crassostreae</name>
    <dbReference type="NCBI Taxonomy" id="154981"/>
    <lineage>
        <taxon>Bacteria</taxon>
        <taxon>Pseudomonadati</taxon>
        <taxon>Pseudomonadota</taxon>
        <taxon>Alphaproteobacteria</taxon>
        <taxon>Rhodobacterales</taxon>
        <taxon>Paracoccaceae</taxon>
        <taxon>Aliiroseovarius</taxon>
    </lineage>
</organism>